<accession>A0A1W1X8N1</accession>
<dbReference type="EMBL" id="FWXD01000004">
    <property type="protein sequence ID" value="SMC20223.1"/>
    <property type="molecule type" value="Genomic_DNA"/>
</dbReference>
<evidence type="ECO:0000313" key="2">
    <source>
        <dbReference type="Proteomes" id="UP000192761"/>
    </source>
</evidence>
<sequence length="117" mass="12670">MRHLSCVSHGGNCGSPHDPILPRESNTVHEMEQQLIDLLGNIAMYNDKGWQWTGHSPAQIASTRDGFQRSLLALQANIPTARLGAELVAAIENGTAANDDSGRYRALALARFASNEC</sequence>
<organism evidence="1 2">
    <name type="scientific">Andreprevotia lacus DSM 23236</name>
    <dbReference type="NCBI Taxonomy" id="1121001"/>
    <lineage>
        <taxon>Bacteria</taxon>
        <taxon>Pseudomonadati</taxon>
        <taxon>Pseudomonadota</taxon>
        <taxon>Betaproteobacteria</taxon>
        <taxon>Neisseriales</taxon>
        <taxon>Chitinibacteraceae</taxon>
        <taxon>Andreprevotia</taxon>
    </lineage>
</organism>
<dbReference type="Proteomes" id="UP000192761">
    <property type="component" value="Unassembled WGS sequence"/>
</dbReference>
<name>A0A1W1X8N1_9NEIS</name>
<evidence type="ECO:0000313" key="1">
    <source>
        <dbReference type="EMBL" id="SMC20223.1"/>
    </source>
</evidence>
<protein>
    <submittedName>
        <fullName evidence="1">Uncharacterized protein</fullName>
    </submittedName>
</protein>
<gene>
    <name evidence="1" type="ORF">SAMN02745857_00874</name>
</gene>
<dbReference type="AlphaFoldDB" id="A0A1W1X8N1"/>
<reference evidence="1 2" key="1">
    <citation type="submission" date="2017-04" db="EMBL/GenBank/DDBJ databases">
        <authorList>
            <person name="Afonso C.L."/>
            <person name="Miller P.J."/>
            <person name="Scott M.A."/>
            <person name="Spackman E."/>
            <person name="Goraichik I."/>
            <person name="Dimitrov K.M."/>
            <person name="Suarez D.L."/>
            <person name="Swayne D.E."/>
        </authorList>
    </citation>
    <scope>NUCLEOTIDE SEQUENCE [LARGE SCALE GENOMIC DNA]</scope>
    <source>
        <strain evidence="1 2">DSM 23236</strain>
    </source>
</reference>
<keyword evidence="2" id="KW-1185">Reference proteome</keyword>
<proteinExistence type="predicted"/>
<dbReference type="STRING" id="1121001.SAMN02745857_00874"/>